<dbReference type="SMART" id="SM00861">
    <property type="entry name" value="Transket_pyr"/>
    <property type="match status" value="1"/>
</dbReference>
<proteinExistence type="inferred from homology"/>
<evidence type="ECO:0000256" key="2">
    <source>
        <dbReference type="ARBA" id="ARBA00011081"/>
    </source>
</evidence>
<dbReference type="FunFam" id="3.40.50.920:FF:000002">
    <property type="entry name" value="1-deoxy-D-xylulose-5-phosphate synthase"/>
    <property type="match status" value="1"/>
</dbReference>
<evidence type="ECO:0000256" key="10">
    <source>
        <dbReference type="ARBA" id="ARBA00055605"/>
    </source>
</evidence>
<dbReference type="SUPFAM" id="SSF52922">
    <property type="entry name" value="TK C-terminal domain-like"/>
    <property type="match status" value="1"/>
</dbReference>
<name>A0A845BE26_9PROT</name>
<reference evidence="14 15" key="1">
    <citation type="submission" date="2019-03" db="EMBL/GenBank/DDBJ databases">
        <title>Roseomonas sp. a novel Roseomonas species isolated from Sea whip Gorgonian.</title>
        <authorList>
            <person name="Li F."/>
            <person name="Pan X."/>
            <person name="Huang S."/>
            <person name="Li Z."/>
            <person name="Meng B."/>
        </authorList>
    </citation>
    <scope>NUCLEOTIDE SEQUENCE [LARGE SCALE GENOMIC DNA]</scope>
    <source>
        <strain evidence="14 15">M0104</strain>
    </source>
</reference>
<dbReference type="NCBIfam" id="NF003933">
    <property type="entry name" value="PRK05444.2-2"/>
    <property type="match status" value="1"/>
</dbReference>
<dbReference type="InterPro" id="IPR005475">
    <property type="entry name" value="Transketolase-like_Pyr-bd"/>
</dbReference>
<dbReference type="PROSITE" id="PS00802">
    <property type="entry name" value="TRANSKETOLASE_2"/>
    <property type="match status" value="1"/>
</dbReference>
<dbReference type="RefSeq" id="WP_160938590.1">
    <property type="nucleotide sequence ID" value="NZ_SNVJ01000018.1"/>
</dbReference>
<dbReference type="InterPro" id="IPR029061">
    <property type="entry name" value="THDP-binding"/>
</dbReference>
<dbReference type="GO" id="GO:0016114">
    <property type="term" value="P:terpenoid biosynthetic process"/>
    <property type="evidence" value="ECO:0007669"/>
    <property type="project" value="UniProtKB-UniRule"/>
</dbReference>
<evidence type="ECO:0000313" key="14">
    <source>
        <dbReference type="EMBL" id="MXP65185.1"/>
    </source>
</evidence>
<feature type="binding site" evidence="11">
    <location>
        <position position="201"/>
    </location>
    <ligand>
        <name>thiamine diphosphate</name>
        <dbReference type="ChEBI" id="CHEBI:58937"/>
    </ligand>
</feature>
<comment type="subunit">
    <text evidence="3 11">Homodimer.</text>
</comment>
<comment type="similarity">
    <text evidence="2 11">Belongs to the transketolase family. DXPS subfamily.</text>
</comment>
<evidence type="ECO:0000256" key="7">
    <source>
        <dbReference type="ARBA" id="ARBA00022977"/>
    </source>
</evidence>
<feature type="binding site" evidence="11">
    <location>
        <begin position="173"/>
        <end position="174"/>
    </location>
    <ligand>
        <name>thiamine diphosphate</name>
        <dbReference type="ChEBI" id="CHEBI:58937"/>
    </ligand>
</feature>
<organism evidence="14 15">
    <name type="scientific">Teichococcus coralli</name>
    <dbReference type="NCBI Taxonomy" id="2545983"/>
    <lineage>
        <taxon>Bacteria</taxon>
        <taxon>Pseudomonadati</taxon>
        <taxon>Pseudomonadota</taxon>
        <taxon>Alphaproteobacteria</taxon>
        <taxon>Acetobacterales</taxon>
        <taxon>Roseomonadaceae</taxon>
        <taxon>Roseomonas</taxon>
    </lineage>
</organism>
<dbReference type="Pfam" id="PF02779">
    <property type="entry name" value="Transket_pyr"/>
    <property type="match status" value="1"/>
</dbReference>
<evidence type="ECO:0000259" key="13">
    <source>
        <dbReference type="SMART" id="SM00861"/>
    </source>
</evidence>
<dbReference type="InterPro" id="IPR049557">
    <property type="entry name" value="Transketolase_CS"/>
</dbReference>
<feature type="binding site" evidence="11">
    <location>
        <position position="393"/>
    </location>
    <ligand>
        <name>thiamine diphosphate</name>
        <dbReference type="ChEBI" id="CHEBI:58937"/>
    </ligand>
</feature>
<protein>
    <recommendedName>
        <fullName evidence="11">1-deoxy-D-xylulose-5-phosphate synthase</fullName>
        <ecNumber evidence="11">2.2.1.7</ecNumber>
    </recommendedName>
    <alternativeName>
        <fullName evidence="11">1-deoxyxylulose-5-phosphate synthase</fullName>
        <shortName evidence="11">DXP synthase</shortName>
        <shortName evidence="11">DXPS</shortName>
    </alternativeName>
</protein>
<evidence type="ECO:0000256" key="11">
    <source>
        <dbReference type="HAMAP-Rule" id="MF_00315"/>
    </source>
</evidence>
<keyword evidence="7 11" id="KW-0784">Thiamine biosynthesis</keyword>
<dbReference type="Gene3D" id="3.40.50.920">
    <property type="match status" value="1"/>
</dbReference>
<keyword evidence="4 11" id="KW-0808">Transferase</keyword>
<evidence type="ECO:0000256" key="12">
    <source>
        <dbReference type="SAM" id="MobiDB-lite"/>
    </source>
</evidence>
<dbReference type="InterPro" id="IPR020826">
    <property type="entry name" value="Transketolase_BS"/>
</dbReference>
<dbReference type="CDD" id="cd02007">
    <property type="entry name" value="TPP_DXS"/>
    <property type="match status" value="1"/>
</dbReference>
<dbReference type="Proteomes" id="UP000460715">
    <property type="component" value="Unassembled WGS sequence"/>
</dbReference>
<comment type="cofactor">
    <cofactor evidence="11">
        <name>Mg(2+)</name>
        <dbReference type="ChEBI" id="CHEBI:18420"/>
    </cofactor>
    <text evidence="11">Binds 1 Mg(2+) ion per subunit.</text>
</comment>
<feature type="compositionally biased region" description="Pro residues" evidence="12">
    <location>
        <begin position="1"/>
        <end position="18"/>
    </location>
</feature>
<comment type="catalytic activity">
    <reaction evidence="11">
        <text>D-glyceraldehyde 3-phosphate + pyruvate + H(+) = 1-deoxy-D-xylulose 5-phosphate + CO2</text>
        <dbReference type="Rhea" id="RHEA:12605"/>
        <dbReference type="ChEBI" id="CHEBI:15361"/>
        <dbReference type="ChEBI" id="CHEBI:15378"/>
        <dbReference type="ChEBI" id="CHEBI:16526"/>
        <dbReference type="ChEBI" id="CHEBI:57792"/>
        <dbReference type="ChEBI" id="CHEBI:59776"/>
        <dbReference type="EC" id="2.2.1.7"/>
    </reaction>
</comment>
<dbReference type="GO" id="GO:0030976">
    <property type="term" value="F:thiamine pyrophosphate binding"/>
    <property type="evidence" value="ECO:0007669"/>
    <property type="project" value="UniProtKB-UniRule"/>
</dbReference>
<evidence type="ECO:0000256" key="5">
    <source>
        <dbReference type="ARBA" id="ARBA00022723"/>
    </source>
</evidence>
<dbReference type="Gene3D" id="3.40.50.970">
    <property type="match status" value="2"/>
</dbReference>
<dbReference type="GO" id="GO:0008661">
    <property type="term" value="F:1-deoxy-D-xylulose-5-phosphate synthase activity"/>
    <property type="evidence" value="ECO:0007669"/>
    <property type="project" value="UniProtKB-UniRule"/>
</dbReference>
<dbReference type="GO" id="GO:0019288">
    <property type="term" value="P:isopentenyl diphosphate biosynthetic process, methylerythritol 4-phosphate pathway"/>
    <property type="evidence" value="ECO:0007669"/>
    <property type="project" value="UniProtKB-ARBA"/>
</dbReference>
<evidence type="ECO:0000256" key="4">
    <source>
        <dbReference type="ARBA" id="ARBA00022679"/>
    </source>
</evidence>
<comment type="cofactor">
    <cofactor evidence="11">
        <name>thiamine diphosphate</name>
        <dbReference type="ChEBI" id="CHEBI:58937"/>
    </cofactor>
    <text evidence="11">Binds 1 thiamine pyrophosphate per subunit.</text>
</comment>
<evidence type="ECO:0000256" key="8">
    <source>
        <dbReference type="ARBA" id="ARBA00023052"/>
    </source>
</evidence>
<dbReference type="AlphaFoldDB" id="A0A845BE26"/>
<comment type="caution">
    <text evidence="14">The sequence shown here is derived from an EMBL/GenBank/DDBJ whole genome shotgun (WGS) entry which is preliminary data.</text>
</comment>
<evidence type="ECO:0000256" key="3">
    <source>
        <dbReference type="ARBA" id="ARBA00011738"/>
    </source>
</evidence>
<gene>
    <name evidence="11" type="primary">dxs</name>
    <name evidence="14" type="ORF">E0493_17710</name>
</gene>
<dbReference type="InterPro" id="IPR005477">
    <property type="entry name" value="Dxylulose-5-P_synthase"/>
</dbReference>
<keyword evidence="9 11" id="KW-0414">Isoprene biosynthesis</keyword>
<comment type="pathway">
    <text evidence="1 11">Metabolic intermediate biosynthesis; 1-deoxy-D-xylulose 5-phosphate biosynthesis; 1-deoxy-D-xylulose 5-phosphate from D-glyceraldehyde 3-phosphate and pyruvate: step 1/1.</text>
</comment>
<feature type="binding site" evidence="11">
    <location>
        <position position="90"/>
    </location>
    <ligand>
        <name>thiamine diphosphate</name>
        <dbReference type="ChEBI" id="CHEBI:58937"/>
    </ligand>
</feature>
<evidence type="ECO:0000313" key="15">
    <source>
        <dbReference type="Proteomes" id="UP000460715"/>
    </source>
</evidence>
<keyword evidence="6 11" id="KW-0460">Magnesium</keyword>
<keyword evidence="8 11" id="KW-0786">Thiamine pyrophosphate</keyword>
<dbReference type="NCBIfam" id="TIGR00204">
    <property type="entry name" value="dxs"/>
    <property type="match status" value="1"/>
</dbReference>
<dbReference type="CDD" id="cd07033">
    <property type="entry name" value="TPP_PYR_DXS_TK_like"/>
    <property type="match status" value="1"/>
</dbReference>
<dbReference type="Pfam" id="PF02780">
    <property type="entry name" value="Transketolase_C"/>
    <property type="match status" value="1"/>
</dbReference>
<evidence type="ECO:0000256" key="1">
    <source>
        <dbReference type="ARBA" id="ARBA00004980"/>
    </source>
</evidence>
<feature type="binding site" evidence="11">
    <location>
        <begin position="131"/>
        <end position="133"/>
    </location>
    <ligand>
        <name>thiamine diphosphate</name>
        <dbReference type="ChEBI" id="CHEBI:58937"/>
    </ligand>
</feature>
<dbReference type="OrthoDB" id="9803371at2"/>
<accession>A0A845BE26</accession>
<dbReference type="EC" id="2.2.1.7" evidence="11"/>
<feature type="binding site" evidence="11">
    <location>
        <position position="201"/>
    </location>
    <ligand>
        <name>Mg(2+)</name>
        <dbReference type="ChEBI" id="CHEBI:18420"/>
    </ligand>
</feature>
<feature type="binding site" evidence="11">
    <location>
        <position position="172"/>
    </location>
    <ligand>
        <name>Mg(2+)</name>
        <dbReference type="ChEBI" id="CHEBI:18420"/>
    </ligand>
</feature>
<comment type="function">
    <text evidence="10 11">Catalyzes the acyloin condensation reaction between C atoms 2 and 3 of pyruvate and glyceraldehyde 3-phosphate to yield 1-deoxy-D-xylulose-5-phosphate (DXP).</text>
</comment>
<dbReference type="PANTHER" id="PTHR43322:SF5">
    <property type="entry name" value="1-DEOXY-D-XYLULOSE-5-PHOSPHATE SYNTHASE, CHLOROPLASTIC"/>
    <property type="match status" value="1"/>
</dbReference>
<dbReference type="FunFam" id="3.40.50.970:FF:000005">
    <property type="entry name" value="1-deoxy-D-xylulose-5-phosphate synthase"/>
    <property type="match status" value="1"/>
</dbReference>
<dbReference type="GO" id="GO:0009228">
    <property type="term" value="P:thiamine biosynthetic process"/>
    <property type="evidence" value="ECO:0007669"/>
    <property type="project" value="UniProtKB-UniRule"/>
</dbReference>
<feature type="domain" description="Transketolase-like pyrimidine-binding" evidence="13">
    <location>
        <begin position="342"/>
        <end position="507"/>
    </location>
</feature>
<evidence type="ECO:0000256" key="9">
    <source>
        <dbReference type="ARBA" id="ARBA00023229"/>
    </source>
</evidence>
<feature type="binding site" evidence="11">
    <location>
        <position position="311"/>
    </location>
    <ligand>
        <name>thiamine diphosphate</name>
        <dbReference type="ChEBI" id="CHEBI:58937"/>
    </ligand>
</feature>
<dbReference type="Pfam" id="PF13292">
    <property type="entry name" value="DXP_synthase_N"/>
    <property type="match status" value="1"/>
</dbReference>
<dbReference type="HAMAP" id="MF_00315">
    <property type="entry name" value="DXP_synth"/>
    <property type="match status" value="1"/>
</dbReference>
<dbReference type="EMBL" id="SNVJ01000018">
    <property type="protein sequence ID" value="MXP65185.1"/>
    <property type="molecule type" value="Genomic_DNA"/>
</dbReference>
<feature type="region of interest" description="Disordered" evidence="12">
    <location>
        <begin position="1"/>
        <end position="20"/>
    </location>
</feature>
<evidence type="ECO:0000256" key="6">
    <source>
        <dbReference type="ARBA" id="ARBA00022842"/>
    </source>
</evidence>
<dbReference type="InterPro" id="IPR009014">
    <property type="entry name" value="Transketo_C/PFOR_II"/>
</dbReference>
<dbReference type="InterPro" id="IPR033248">
    <property type="entry name" value="Transketolase_C"/>
</dbReference>
<sequence>MATPPNPARLPPNQPPATPLLDRVRVPADLKNFSAEQLKQIADELRAETIHAVSQTGGHLGASLGVVELTVAIHAVFDTPKDRLLWDVGHQAYPHKILTGRRDRIRTLRQGGGLSGFTRRSESEYDPFGAAHSSTSISAGLGMAVARDLKRLSGKNAAGYRDDRNVIAVIGDGAMSAGMAYEAMNNAGAMKSRLIVVLNDNDMSIAPPVGAMSAYLSRLISSRPFLSLREVMAKVARRFPAPLERAARRADEFARGMLTGGTLFEELGFYYVGPIDGHNMDHLLPLLRNLRDAEEGAPILLHVVTRKGKGYAPAEASADKYHAVSKFNVVTGDQAKAPPGPPTYTKVFAQSLIAEAEQDDRIVAVTAAMPSGTGLDAFGKRFPKRTFDVGIAEQHAVTFAAGMATEGMKPFVAIYSTFLQRAYDQVVHDVALQKLPVRFALDRAGLVGADGATHAGAYDIAYLGCLPDMVLMASADELELAHMVATAAAHDAGPVALRFPRGEGFGLEPVPARGTVLEIGKGRVLREGSKVAILSYGARLQECLRAAEDLAARGLPCTVADARFAKPLDTALVERLAREHEVLITIEEGSVCGFGALVMQHLAWKGAFDTGLKFRPMTLPDAFIDHDSPKAQYETAGLSARSIVATALATLGEAAGLQPARA</sequence>
<dbReference type="UniPathway" id="UPA00064">
    <property type="reaction ID" value="UER00091"/>
</dbReference>
<keyword evidence="15" id="KW-1185">Reference proteome</keyword>
<dbReference type="PROSITE" id="PS00801">
    <property type="entry name" value="TRANSKETOLASE_1"/>
    <property type="match status" value="1"/>
</dbReference>
<dbReference type="GO" id="GO:0000287">
    <property type="term" value="F:magnesium ion binding"/>
    <property type="evidence" value="ECO:0007669"/>
    <property type="project" value="UniProtKB-UniRule"/>
</dbReference>
<dbReference type="SUPFAM" id="SSF52518">
    <property type="entry name" value="Thiamin diphosphate-binding fold (THDP-binding)"/>
    <property type="match status" value="2"/>
</dbReference>
<dbReference type="PANTHER" id="PTHR43322">
    <property type="entry name" value="1-D-DEOXYXYLULOSE 5-PHOSPHATE SYNTHASE-RELATED"/>
    <property type="match status" value="1"/>
</dbReference>
<keyword evidence="5 11" id="KW-0479">Metal-binding</keyword>